<dbReference type="AlphaFoldDB" id="A0A0M2V8J7"/>
<proteinExistence type="predicted"/>
<dbReference type="OrthoDB" id="9809421at2"/>
<dbReference type="CDD" id="cd18722">
    <property type="entry name" value="PIN_NicB-like"/>
    <property type="match status" value="1"/>
</dbReference>
<sequence>MRLFENGKPMKIKIYIDGYNLYYGVLKNHPFKWLDPIQLVKNCCKIAAPEHIYQRLNGEYSAKYFTSKVLPKATFSKTAEKDQNAYHAALQSIYDDQQLEIVFGYHSINPVEQREFDPLSPKTPHIGCKKVCVWRIEEKQTDVNIAVQALKDAYEDPTEQLQIFVSNDTDLCPLLGALARMTHVKVGVIPPVNGITKFPASDLVKLADWSIHAVTERYLRDAQLPLSIASSVRSGMNGRIRKPLDWYGQPELANEIFSILYNSLRTRNKTFRWLEQAPFEANIPGLPNLPRPAIEMFDTVEDAALVKQHVIEYIKHCQP</sequence>
<evidence type="ECO:0000313" key="2">
    <source>
        <dbReference type="EMBL" id="KKO47157.1"/>
    </source>
</evidence>
<reference evidence="2 3" key="1">
    <citation type="submission" date="2015-03" db="EMBL/GenBank/DDBJ databases">
        <title>Draft genome sequences of two protease-producing strains of Arsukibacterium isolated from two cold and alkaline environments.</title>
        <authorList>
            <person name="Lylloff J.E."/>
            <person name="Skov L.B."/>
            <person name="Jepsen M."/>
            <person name="Hallin P.F."/>
            <person name="Sorensen S.J."/>
            <person name="Stougaard P."/>
            <person name="Glaring M.A."/>
        </authorList>
    </citation>
    <scope>NUCLEOTIDE SEQUENCE [LARGE SCALE GENOMIC DNA]</scope>
    <source>
        <strain evidence="2 3">GCM72</strain>
    </source>
</reference>
<dbReference type="InterPro" id="IPR021139">
    <property type="entry name" value="NYN"/>
</dbReference>
<dbReference type="PATRIC" id="fig|336831.14.peg.2293"/>
<evidence type="ECO:0000313" key="3">
    <source>
        <dbReference type="Proteomes" id="UP000034228"/>
    </source>
</evidence>
<name>A0A0M2V8J7_9GAMM</name>
<organism evidence="2 3">
    <name type="scientific">Arsukibacterium ikkense</name>
    <dbReference type="NCBI Taxonomy" id="336831"/>
    <lineage>
        <taxon>Bacteria</taxon>
        <taxon>Pseudomonadati</taxon>
        <taxon>Pseudomonadota</taxon>
        <taxon>Gammaproteobacteria</taxon>
        <taxon>Chromatiales</taxon>
        <taxon>Chromatiaceae</taxon>
        <taxon>Arsukibacterium</taxon>
    </lineage>
</organism>
<comment type="caution">
    <text evidence="2">The sequence shown here is derived from an EMBL/GenBank/DDBJ whole genome shotgun (WGS) entry which is preliminary data.</text>
</comment>
<gene>
    <name evidence="2" type="ORF">WG68_00430</name>
</gene>
<dbReference type="Pfam" id="PF01936">
    <property type="entry name" value="NYN"/>
    <property type="match status" value="1"/>
</dbReference>
<evidence type="ECO:0000259" key="1">
    <source>
        <dbReference type="Pfam" id="PF01936"/>
    </source>
</evidence>
<dbReference type="Gene3D" id="3.40.50.1010">
    <property type="entry name" value="5'-nuclease"/>
    <property type="match status" value="1"/>
</dbReference>
<protein>
    <recommendedName>
        <fullName evidence="1">NYN domain-containing protein</fullName>
    </recommendedName>
</protein>
<feature type="domain" description="NYN" evidence="1">
    <location>
        <begin position="12"/>
        <end position="190"/>
    </location>
</feature>
<dbReference type="GO" id="GO:0004540">
    <property type="term" value="F:RNA nuclease activity"/>
    <property type="evidence" value="ECO:0007669"/>
    <property type="project" value="InterPro"/>
</dbReference>
<keyword evidence="3" id="KW-1185">Reference proteome</keyword>
<dbReference type="Proteomes" id="UP000034228">
    <property type="component" value="Unassembled WGS sequence"/>
</dbReference>
<accession>A0A0M2V8J7</accession>
<dbReference type="EMBL" id="LAHO01000001">
    <property type="protein sequence ID" value="KKO47157.1"/>
    <property type="molecule type" value="Genomic_DNA"/>
</dbReference>
<dbReference type="STRING" id="336831.WG68_00430"/>